<evidence type="ECO:0000313" key="2">
    <source>
        <dbReference type="Proteomes" id="UP000006375"/>
    </source>
</evidence>
<gene>
    <name evidence="1" type="ordered locus">GOX1558</name>
</gene>
<organism evidence="1 2">
    <name type="scientific">Gluconobacter oxydans (strain 621H)</name>
    <name type="common">Gluconobacter suboxydans</name>
    <dbReference type="NCBI Taxonomy" id="290633"/>
    <lineage>
        <taxon>Bacteria</taxon>
        <taxon>Pseudomonadati</taxon>
        <taxon>Pseudomonadota</taxon>
        <taxon>Alphaproteobacteria</taxon>
        <taxon>Acetobacterales</taxon>
        <taxon>Acetobacteraceae</taxon>
        <taxon>Gluconobacter</taxon>
    </lineage>
</organism>
<dbReference type="KEGG" id="gox:GOX1558"/>
<accession>Q5FQP7</accession>
<protein>
    <submittedName>
        <fullName evidence="1">Uncharacterized protein</fullName>
    </submittedName>
</protein>
<evidence type="ECO:0000313" key="1">
    <source>
        <dbReference type="EMBL" id="AAW61299.1"/>
    </source>
</evidence>
<dbReference type="eggNOG" id="ENOG502ZP82">
    <property type="taxonomic scope" value="Bacteria"/>
</dbReference>
<dbReference type="Proteomes" id="UP000006375">
    <property type="component" value="Chromosome"/>
</dbReference>
<dbReference type="AlphaFoldDB" id="Q5FQP7"/>
<sequence length="156" mass="16830">MGGRLPPHWGFHLITTQPGRKATDVMTAPRMQVTRSEDGKTIILSFLEGSGVSGSIALDEKQLSQLITSLGLAHASLIEKQPPAPIAGARFTPVYTTNWALQIDALTEGSMLAFQHPAYGPVGIVFGPQDVEQIIRGLQKQRTMIRSNPDDASKPS</sequence>
<dbReference type="STRING" id="290633.GOX1558"/>
<reference evidence="1 2" key="1">
    <citation type="journal article" date="2005" name="Nat. Biotechnol.">
        <title>Complete genome sequence of the acetic acid bacterium Gluconobacter oxydans.</title>
        <authorList>
            <person name="Prust C."/>
            <person name="Hoffmeister M."/>
            <person name="Liesegang H."/>
            <person name="Wiezer A."/>
            <person name="Fricke W.F."/>
            <person name="Ehrenreich A."/>
            <person name="Gottschalk G."/>
            <person name="Deppenmeier U."/>
        </authorList>
    </citation>
    <scope>NUCLEOTIDE SEQUENCE [LARGE SCALE GENOMIC DNA]</scope>
    <source>
        <strain evidence="1 2">621H</strain>
    </source>
</reference>
<proteinExistence type="predicted"/>
<name>Q5FQP7_GLUOX</name>
<dbReference type="HOGENOM" id="CLU_1956487_0_0_5"/>
<dbReference type="EMBL" id="CP000009">
    <property type="protein sequence ID" value="AAW61299.1"/>
    <property type="molecule type" value="Genomic_DNA"/>
</dbReference>
<keyword evidence="2" id="KW-1185">Reference proteome</keyword>